<comment type="caution">
    <text evidence="1">The sequence shown here is derived from an EMBL/GenBank/DDBJ whole genome shotgun (WGS) entry which is preliminary data.</text>
</comment>
<protein>
    <submittedName>
        <fullName evidence="1">Uncharacterized protein</fullName>
    </submittedName>
</protein>
<evidence type="ECO:0000313" key="1">
    <source>
        <dbReference type="EMBL" id="CAB4005398.1"/>
    </source>
</evidence>
<reference evidence="1" key="1">
    <citation type="submission" date="2020-04" db="EMBL/GenBank/DDBJ databases">
        <authorList>
            <person name="Alioto T."/>
            <person name="Alioto T."/>
            <person name="Gomez Garrido J."/>
        </authorList>
    </citation>
    <scope>NUCLEOTIDE SEQUENCE</scope>
    <source>
        <strain evidence="1">A484AB</strain>
    </source>
</reference>
<dbReference type="AlphaFoldDB" id="A0A6S7IU23"/>
<proteinExistence type="predicted"/>
<name>A0A6S7IU23_PARCT</name>
<dbReference type="OrthoDB" id="10052789at2759"/>
<dbReference type="Proteomes" id="UP001152795">
    <property type="component" value="Unassembled WGS sequence"/>
</dbReference>
<organism evidence="1 2">
    <name type="scientific">Paramuricea clavata</name>
    <name type="common">Red gorgonian</name>
    <name type="synonym">Violescent sea-whip</name>
    <dbReference type="NCBI Taxonomy" id="317549"/>
    <lineage>
        <taxon>Eukaryota</taxon>
        <taxon>Metazoa</taxon>
        <taxon>Cnidaria</taxon>
        <taxon>Anthozoa</taxon>
        <taxon>Octocorallia</taxon>
        <taxon>Malacalcyonacea</taxon>
        <taxon>Plexauridae</taxon>
        <taxon>Paramuricea</taxon>
    </lineage>
</organism>
<gene>
    <name evidence="1" type="ORF">PACLA_8A046582</name>
</gene>
<sequence>MEKAVQVCVKSTKTWKKNTETQTVISSLEVKSVGTQCGGEKHDSYNREEKLKHWTYDRLRDEVLRSKEEIIQWCMDEGLIAKSRLCCHCDLPMKLVKCDDRSDKSLLIGGAVNRDVRQDEIRHELNIAAHTAVDWDSFCRETCEVTLMEREHPIGVAVLARLCRLTKANLERESIIVDIVWKVSGSLGESGRSQDEVLWYSRGKKRRVHVITDNWKAYCERLNHSIRLLESVYKLRKTWV</sequence>
<keyword evidence="2" id="KW-1185">Reference proteome</keyword>
<dbReference type="EMBL" id="CACRXK020005186">
    <property type="protein sequence ID" value="CAB4005398.1"/>
    <property type="molecule type" value="Genomic_DNA"/>
</dbReference>
<accession>A0A6S7IU23</accession>
<evidence type="ECO:0000313" key="2">
    <source>
        <dbReference type="Proteomes" id="UP001152795"/>
    </source>
</evidence>